<keyword evidence="1" id="KW-1133">Transmembrane helix</keyword>
<keyword evidence="1" id="KW-0812">Transmembrane</keyword>
<evidence type="ECO:0000256" key="1">
    <source>
        <dbReference type="SAM" id="Phobius"/>
    </source>
</evidence>
<feature type="transmembrane region" description="Helical" evidence="1">
    <location>
        <begin position="50"/>
        <end position="70"/>
    </location>
</feature>
<feature type="transmembrane region" description="Helical" evidence="1">
    <location>
        <begin position="153"/>
        <end position="173"/>
    </location>
</feature>
<evidence type="ECO:0000313" key="2">
    <source>
        <dbReference type="EMBL" id="QHT84692.1"/>
    </source>
</evidence>
<reference evidence="2" key="1">
    <citation type="journal article" date="2020" name="Nature">
        <title>Giant virus diversity and host interactions through global metagenomics.</title>
        <authorList>
            <person name="Schulz F."/>
            <person name="Roux S."/>
            <person name="Paez-Espino D."/>
            <person name="Jungbluth S."/>
            <person name="Walsh D.A."/>
            <person name="Denef V.J."/>
            <person name="McMahon K.D."/>
            <person name="Konstantinidis K.T."/>
            <person name="Eloe-Fadrosh E.A."/>
            <person name="Kyrpides N.C."/>
            <person name="Woyke T."/>
        </authorList>
    </citation>
    <scope>NUCLEOTIDE SEQUENCE</scope>
    <source>
        <strain evidence="2">GVMAG-M-3300023184-177</strain>
    </source>
</reference>
<feature type="transmembrane region" description="Helical" evidence="1">
    <location>
        <begin position="193"/>
        <end position="216"/>
    </location>
</feature>
<dbReference type="AlphaFoldDB" id="A0A6C0HW08"/>
<accession>A0A6C0HW08</accession>
<protein>
    <submittedName>
        <fullName evidence="2">Uncharacterized protein</fullName>
    </submittedName>
</protein>
<dbReference type="EMBL" id="MN740023">
    <property type="protein sequence ID" value="QHT84692.1"/>
    <property type="molecule type" value="Genomic_DNA"/>
</dbReference>
<keyword evidence="1" id="KW-0472">Membrane</keyword>
<proteinExistence type="predicted"/>
<organism evidence="2">
    <name type="scientific">viral metagenome</name>
    <dbReference type="NCBI Taxonomy" id="1070528"/>
    <lineage>
        <taxon>unclassified sequences</taxon>
        <taxon>metagenomes</taxon>
        <taxon>organismal metagenomes</taxon>
    </lineage>
</organism>
<sequence length="250" mass="28774">MSSSLMRAIDFIKETMIGSSGKKGEYNLLEESYSERTNGVFTDPTFISDIYIHTLILFTFLTCLFIFYIVKISKDGFKSHIGEILDKMEPKINKINIGDLIQNDDFDMSLKELINSDVFKENLLDINFKNLINKTNDEDKFVKLNNDNISKTLIVVNILLWVFIISIVILYNRVVHGHKSCSIYDKINWMEELVQNTIVFSVIGVLELIFLNNIIIKFVPIKPSFLTTYGLDRIKNKFFVQASPTSTSLL</sequence>
<name>A0A6C0HW08_9ZZZZ</name>